<feature type="region of interest" description="Disordered" evidence="1">
    <location>
        <begin position="1"/>
        <end position="25"/>
    </location>
</feature>
<reference evidence="2 3" key="1">
    <citation type="submission" date="2021-07" db="EMBL/GenBank/DDBJ databases">
        <authorList>
            <person name="Palmer J.M."/>
        </authorList>
    </citation>
    <scope>NUCLEOTIDE SEQUENCE [LARGE SCALE GENOMIC DNA]</scope>
    <source>
        <strain evidence="2 3">AT_MEX2019</strain>
        <tissue evidence="2">Muscle</tissue>
    </source>
</reference>
<feature type="compositionally biased region" description="Polar residues" evidence="1">
    <location>
        <begin position="1"/>
        <end position="12"/>
    </location>
</feature>
<dbReference type="Proteomes" id="UP001345963">
    <property type="component" value="Unassembled WGS sequence"/>
</dbReference>
<evidence type="ECO:0000256" key="1">
    <source>
        <dbReference type="SAM" id="MobiDB-lite"/>
    </source>
</evidence>
<protein>
    <submittedName>
        <fullName evidence="2">Uncharacterized protein</fullName>
    </submittedName>
</protein>
<accession>A0ABU7C1N4</accession>
<name>A0ABU7C1N4_9TELE</name>
<keyword evidence="3" id="KW-1185">Reference proteome</keyword>
<organism evidence="2 3">
    <name type="scientific">Ataeniobius toweri</name>
    <dbReference type="NCBI Taxonomy" id="208326"/>
    <lineage>
        <taxon>Eukaryota</taxon>
        <taxon>Metazoa</taxon>
        <taxon>Chordata</taxon>
        <taxon>Craniata</taxon>
        <taxon>Vertebrata</taxon>
        <taxon>Euteleostomi</taxon>
        <taxon>Actinopterygii</taxon>
        <taxon>Neopterygii</taxon>
        <taxon>Teleostei</taxon>
        <taxon>Neoteleostei</taxon>
        <taxon>Acanthomorphata</taxon>
        <taxon>Ovalentaria</taxon>
        <taxon>Atherinomorphae</taxon>
        <taxon>Cyprinodontiformes</taxon>
        <taxon>Goodeidae</taxon>
        <taxon>Ataeniobius</taxon>
    </lineage>
</organism>
<comment type="caution">
    <text evidence="2">The sequence shown here is derived from an EMBL/GenBank/DDBJ whole genome shotgun (WGS) entry which is preliminary data.</text>
</comment>
<evidence type="ECO:0000313" key="3">
    <source>
        <dbReference type="Proteomes" id="UP001345963"/>
    </source>
</evidence>
<gene>
    <name evidence="2" type="ORF">ATANTOWER_020091</name>
</gene>
<sequence length="109" mass="11695">MLCNRGGQSARQSLEEGRTTCGGKSDSAEVRFFYSARREEPNKSCCFESCRAVRKSASSCDGTLCTKQSALRQSSCSENPSLLSSHCKTAATASSGASRLLVAVSWRND</sequence>
<dbReference type="EMBL" id="JAHUTI010073080">
    <property type="protein sequence ID" value="MED6256111.1"/>
    <property type="molecule type" value="Genomic_DNA"/>
</dbReference>
<evidence type="ECO:0000313" key="2">
    <source>
        <dbReference type="EMBL" id="MED6256111.1"/>
    </source>
</evidence>
<proteinExistence type="predicted"/>